<feature type="non-terminal residue" evidence="2">
    <location>
        <position position="1"/>
    </location>
</feature>
<dbReference type="EMBL" id="CADCUT010000089">
    <property type="protein sequence ID" value="CAA9405260.1"/>
    <property type="molecule type" value="Genomic_DNA"/>
</dbReference>
<evidence type="ECO:0000313" key="2">
    <source>
        <dbReference type="EMBL" id="CAA9405260.1"/>
    </source>
</evidence>
<accession>A0A6J4P5G3</accession>
<feature type="compositionally biased region" description="Basic and acidic residues" evidence="1">
    <location>
        <begin position="92"/>
        <end position="109"/>
    </location>
</feature>
<gene>
    <name evidence="2" type="ORF">AVDCRST_MAG03-1487</name>
</gene>
<sequence>AARGRGRRAGAWGEVADRAGACGGARDSAQHYRQGVQRAPEGGPCGEQGGCGDRCGRRRDGDSQGAPEGGGLREAAGSRTGRGGARHNGRRPVGEPRLRVRAYTEGERV</sequence>
<evidence type="ECO:0000256" key="1">
    <source>
        <dbReference type="SAM" id="MobiDB-lite"/>
    </source>
</evidence>
<dbReference type="AlphaFoldDB" id="A0A6J4P5G3"/>
<name>A0A6J4P5G3_9ACTN</name>
<organism evidence="2">
    <name type="scientific">uncultured Rubrobacteraceae bacterium</name>
    <dbReference type="NCBI Taxonomy" id="349277"/>
    <lineage>
        <taxon>Bacteria</taxon>
        <taxon>Bacillati</taxon>
        <taxon>Actinomycetota</taxon>
        <taxon>Rubrobacteria</taxon>
        <taxon>Rubrobacterales</taxon>
        <taxon>Rubrobacteraceae</taxon>
        <taxon>environmental samples</taxon>
    </lineage>
</organism>
<feature type="non-terminal residue" evidence="2">
    <location>
        <position position="109"/>
    </location>
</feature>
<feature type="compositionally biased region" description="Gly residues" evidence="1">
    <location>
        <begin position="43"/>
        <end position="53"/>
    </location>
</feature>
<protein>
    <submittedName>
        <fullName evidence="2">Transcriptional regulator, GntR family</fullName>
    </submittedName>
</protein>
<feature type="region of interest" description="Disordered" evidence="1">
    <location>
        <begin position="21"/>
        <end position="109"/>
    </location>
</feature>
<reference evidence="2" key="1">
    <citation type="submission" date="2020-02" db="EMBL/GenBank/DDBJ databases">
        <authorList>
            <person name="Meier V. D."/>
        </authorList>
    </citation>
    <scope>NUCLEOTIDE SEQUENCE</scope>
    <source>
        <strain evidence="2">AVDCRST_MAG03</strain>
    </source>
</reference>
<proteinExistence type="predicted"/>